<dbReference type="GO" id="GO:0003960">
    <property type="term" value="F:quinone reductase (NADPH) activity"/>
    <property type="evidence" value="ECO:0007669"/>
    <property type="project" value="InterPro"/>
</dbReference>
<proteinExistence type="predicted"/>
<dbReference type="InterPro" id="IPR002364">
    <property type="entry name" value="Quin_OxRdtase/zeta-crystal_CS"/>
</dbReference>
<name>A0A6B1DA23_9CHLR</name>
<dbReference type="InterPro" id="IPR036291">
    <property type="entry name" value="NAD(P)-bd_dom_sf"/>
</dbReference>
<dbReference type="InterPro" id="IPR047618">
    <property type="entry name" value="QOR-like"/>
</dbReference>
<evidence type="ECO:0000313" key="4">
    <source>
        <dbReference type="EMBL" id="MYC96454.1"/>
    </source>
</evidence>
<dbReference type="Gene3D" id="3.40.50.720">
    <property type="entry name" value="NAD(P)-binding Rossmann-like Domain"/>
    <property type="match status" value="1"/>
</dbReference>
<dbReference type="InterPro" id="IPR011032">
    <property type="entry name" value="GroES-like_sf"/>
</dbReference>
<dbReference type="SUPFAM" id="SSF51735">
    <property type="entry name" value="NAD(P)-binding Rossmann-fold domains"/>
    <property type="match status" value="1"/>
</dbReference>
<evidence type="ECO:0000256" key="1">
    <source>
        <dbReference type="ARBA" id="ARBA00022857"/>
    </source>
</evidence>
<comment type="caution">
    <text evidence="4">The sequence shown here is derived from an EMBL/GenBank/DDBJ whole genome shotgun (WGS) entry which is preliminary data.</text>
</comment>
<dbReference type="PANTHER" id="PTHR48106:SF13">
    <property type="entry name" value="QUINONE OXIDOREDUCTASE-RELATED"/>
    <property type="match status" value="1"/>
</dbReference>
<gene>
    <name evidence="4" type="ORF">F4X14_15935</name>
</gene>
<dbReference type="Pfam" id="PF08240">
    <property type="entry name" value="ADH_N"/>
    <property type="match status" value="1"/>
</dbReference>
<sequence length="322" mass="34115">MRAIQVQEVGDPNVLQCVEASTPEPGAGEARVKIEVAGVNFIDTYHRRGWYPLPLPFTPGVEGAGIVDAVGEGVTEVAVGDAVAYGMSTGSYAEYAIVPSKILVHRPAGVNAQHGAAAMIQGMTAHYLACSTFPLKPGDTCLVHAAAGGTGALLVQIAKLRGARVLGTVSTDEKARIAEAAGADAAIRYTEVDFAEAVRDLTNGEGVDVVYDSVGIATFDKSLDCLKPRGYMVLFGQASGVVPTLDPQILNQKGSLFLTRPTLASHMLTRSELEGRASDIFNWIAEGKLEFRIDRTFPLEDAEGAHTYLEARQTKGKVLLTT</sequence>
<dbReference type="PROSITE" id="PS01162">
    <property type="entry name" value="QOR_ZETA_CRYSTAL"/>
    <property type="match status" value="1"/>
</dbReference>
<dbReference type="Gene3D" id="3.90.180.10">
    <property type="entry name" value="Medium-chain alcohol dehydrogenases, catalytic domain"/>
    <property type="match status" value="1"/>
</dbReference>
<dbReference type="InterPro" id="IPR020843">
    <property type="entry name" value="ER"/>
</dbReference>
<evidence type="ECO:0000259" key="3">
    <source>
        <dbReference type="SMART" id="SM00829"/>
    </source>
</evidence>
<feature type="domain" description="Enoyl reductase (ER)" evidence="3">
    <location>
        <begin position="10"/>
        <end position="320"/>
    </location>
</feature>
<reference evidence="4" key="1">
    <citation type="submission" date="2019-09" db="EMBL/GenBank/DDBJ databases">
        <title>Characterisation of the sponge microbiome using genome-centric metagenomics.</title>
        <authorList>
            <person name="Engelberts J.P."/>
            <person name="Robbins S.J."/>
            <person name="De Goeij J.M."/>
            <person name="Aranda M."/>
            <person name="Bell S.C."/>
            <person name="Webster N.S."/>
        </authorList>
    </citation>
    <scope>NUCLEOTIDE SEQUENCE</scope>
    <source>
        <strain evidence="4">SB0661_bin_32</strain>
    </source>
</reference>
<keyword evidence="1" id="KW-0521">NADP</keyword>
<dbReference type="GO" id="GO:0035925">
    <property type="term" value="F:mRNA 3'-UTR AU-rich region binding"/>
    <property type="evidence" value="ECO:0007669"/>
    <property type="project" value="TreeGrafter"/>
</dbReference>
<dbReference type="EMBL" id="VXMH01000082">
    <property type="protein sequence ID" value="MYC96454.1"/>
    <property type="molecule type" value="Genomic_DNA"/>
</dbReference>
<dbReference type="SMART" id="SM00829">
    <property type="entry name" value="PKS_ER"/>
    <property type="match status" value="1"/>
</dbReference>
<protein>
    <submittedName>
        <fullName evidence="4">Quinone oxidoreductase</fullName>
    </submittedName>
</protein>
<dbReference type="GO" id="GO:0008270">
    <property type="term" value="F:zinc ion binding"/>
    <property type="evidence" value="ECO:0007669"/>
    <property type="project" value="InterPro"/>
</dbReference>
<dbReference type="PANTHER" id="PTHR48106">
    <property type="entry name" value="QUINONE OXIDOREDUCTASE PIG3-RELATED"/>
    <property type="match status" value="1"/>
</dbReference>
<accession>A0A6B1DA23</accession>
<dbReference type="SUPFAM" id="SSF50129">
    <property type="entry name" value="GroES-like"/>
    <property type="match status" value="1"/>
</dbReference>
<dbReference type="Pfam" id="PF00107">
    <property type="entry name" value="ADH_zinc_N"/>
    <property type="match status" value="1"/>
</dbReference>
<dbReference type="InterPro" id="IPR013149">
    <property type="entry name" value="ADH-like_C"/>
</dbReference>
<organism evidence="4">
    <name type="scientific">Caldilineaceae bacterium SB0661_bin_32</name>
    <dbReference type="NCBI Taxonomy" id="2605255"/>
    <lineage>
        <taxon>Bacteria</taxon>
        <taxon>Bacillati</taxon>
        <taxon>Chloroflexota</taxon>
        <taxon>Caldilineae</taxon>
        <taxon>Caldilineales</taxon>
        <taxon>Caldilineaceae</taxon>
    </lineage>
</organism>
<dbReference type="InterPro" id="IPR013154">
    <property type="entry name" value="ADH-like_N"/>
</dbReference>
<dbReference type="AlphaFoldDB" id="A0A6B1DA23"/>
<dbReference type="FunFam" id="3.40.50.720:FF:000053">
    <property type="entry name" value="Quinone oxidoreductase 1"/>
    <property type="match status" value="1"/>
</dbReference>
<dbReference type="GO" id="GO:0005829">
    <property type="term" value="C:cytosol"/>
    <property type="evidence" value="ECO:0007669"/>
    <property type="project" value="TreeGrafter"/>
</dbReference>
<keyword evidence="2" id="KW-0560">Oxidoreductase</keyword>
<dbReference type="GO" id="GO:0070402">
    <property type="term" value="F:NADPH binding"/>
    <property type="evidence" value="ECO:0007669"/>
    <property type="project" value="TreeGrafter"/>
</dbReference>
<dbReference type="CDD" id="cd05286">
    <property type="entry name" value="QOR2"/>
    <property type="match status" value="1"/>
</dbReference>
<evidence type="ECO:0000256" key="2">
    <source>
        <dbReference type="ARBA" id="ARBA00023002"/>
    </source>
</evidence>